<keyword evidence="3" id="KW-1185">Reference proteome</keyword>
<reference evidence="2" key="1">
    <citation type="submission" date="2017-05" db="EMBL/GenBank/DDBJ databases">
        <authorList>
            <person name="Varghese N."/>
            <person name="Submissions S."/>
        </authorList>
    </citation>
    <scope>NUCLEOTIDE SEQUENCE</scope>
    <source>
        <strain evidence="2">Su22</strain>
    </source>
</reference>
<dbReference type="AlphaFoldDB" id="A0AA46AKS7"/>
<feature type="compositionally biased region" description="Basic and acidic residues" evidence="1">
    <location>
        <begin position="19"/>
        <end position="31"/>
    </location>
</feature>
<evidence type="ECO:0000313" key="3">
    <source>
        <dbReference type="Proteomes" id="UP001158066"/>
    </source>
</evidence>
<dbReference type="AntiFam" id="ANF00272">
    <property type="entry name" value="Translation of CRISPR region"/>
</dbReference>
<feature type="compositionally biased region" description="Polar residues" evidence="1">
    <location>
        <begin position="69"/>
        <end position="89"/>
    </location>
</feature>
<gene>
    <name evidence="2" type="ORF">SAMN06296020_1351</name>
</gene>
<proteinExistence type="predicted"/>
<dbReference type="AntiFam" id="ANF00008">
    <property type="entry name" value="Translation of CRISPR region"/>
</dbReference>
<dbReference type="EMBL" id="FXUF01000035">
    <property type="protein sequence ID" value="SMP72808.1"/>
    <property type="molecule type" value="Genomic_DNA"/>
</dbReference>
<organism evidence="2 3">
    <name type="scientific">Anoxynatronum buryatiense</name>
    <dbReference type="NCBI Taxonomy" id="489973"/>
    <lineage>
        <taxon>Bacteria</taxon>
        <taxon>Bacillati</taxon>
        <taxon>Bacillota</taxon>
        <taxon>Clostridia</taxon>
        <taxon>Eubacteriales</taxon>
        <taxon>Clostridiaceae</taxon>
        <taxon>Anoxynatronum</taxon>
    </lineage>
</organism>
<name>A0AA46AKS7_9CLOT</name>
<dbReference type="Proteomes" id="UP001158066">
    <property type="component" value="Unassembled WGS sequence"/>
</dbReference>
<evidence type="ECO:0000313" key="2">
    <source>
        <dbReference type="EMBL" id="SMP72808.1"/>
    </source>
</evidence>
<comment type="caution">
    <text evidence="2">The sequence shown here is derived from an EMBL/GenBank/DDBJ whole genome shotgun (WGS) entry which is preliminary data.</text>
</comment>
<sequence>MDHRGENSLGGGFNPRSRTGSDRTCAEKSIEELMFQSTLPHGERRASATAHWQKSKVSIHAPARGATGKFTTSKPSCRSFNPRSRTGSDSPKAERGLLRTLFQSTLPHGERQLRAVKENQPQSVSIHAPARGATGWRTTLLGAMEVSIHAPARGATSIRRK</sequence>
<evidence type="ECO:0000256" key="1">
    <source>
        <dbReference type="SAM" id="MobiDB-lite"/>
    </source>
</evidence>
<accession>A0AA46AKS7</accession>
<feature type="region of interest" description="Disordered" evidence="1">
    <location>
        <begin position="1"/>
        <end position="95"/>
    </location>
</feature>
<protein>
    <submittedName>
        <fullName evidence="2">Uncharacterized protein</fullName>
    </submittedName>
</protein>